<accession>A0A553P1J5</accession>
<sequence>MSIGKVLTLNPNEKAVWKHTEKEIPENAVPCDDKESEECYLGMAFYSDGLCHEAPGKVFLKKHRIFTHIGPKLAICPYFNYLTIQDMSK</sequence>
<gene>
    <name evidence="1" type="ORF">TCAL_16127</name>
</gene>
<keyword evidence="2" id="KW-1185">Reference proteome</keyword>
<proteinExistence type="predicted"/>
<name>A0A553P1J5_TIGCA</name>
<reference evidence="1 2" key="1">
    <citation type="journal article" date="2018" name="Nat. Ecol. Evol.">
        <title>Genomic signatures of mitonuclear coevolution across populations of Tigriopus californicus.</title>
        <authorList>
            <person name="Barreto F.S."/>
            <person name="Watson E.T."/>
            <person name="Lima T.G."/>
            <person name="Willett C.S."/>
            <person name="Edmands S."/>
            <person name="Li W."/>
            <person name="Burton R.S."/>
        </authorList>
    </citation>
    <scope>NUCLEOTIDE SEQUENCE [LARGE SCALE GENOMIC DNA]</scope>
    <source>
        <strain evidence="1 2">San Diego</strain>
    </source>
</reference>
<dbReference type="Proteomes" id="UP000318571">
    <property type="component" value="Chromosome 7"/>
</dbReference>
<protein>
    <submittedName>
        <fullName evidence="1">Uncharacterized protein</fullName>
    </submittedName>
</protein>
<evidence type="ECO:0000313" key="2">
    <source>
        <dbReference type="Proteomes" id="UP000318571"/>
    </source>
</evidence>
<dbReference type="EMBL" id="VCGU01000008">
    <property type="protein sequence ID" value="TRY71564.1"/>
    <property type="molecule type" value="Genomic_DNA"/>
</dbReference>
<evidence type="ECO:0000313" key="1">
    <source>
        <dbReference type="EMBL" id="TRY71564.1"/>
    </source>
</evidence>
<dbReference type="AlphaFoldDB" id="A0A553P1J5"/>
<organism evidence="1 2">
    <name type="scientific">Tigriopus californicus</name>
    <name type="common">Marine copepod</name>
    <dbReference type="NCBI Taxonomy" id="6832"/>
    <lineage>
        <taxon>Eukaryota</taxon>
        <taxon>Metazoa</taxon>
        <taxon>Ecdysozoa</taxon>
        <taxon>Arthropoda</taxon>
        <taxon>Crustacea</taxon>
        <taxon>Multicrustacea</taxon>
        <taxon>Hexanauplia</taxon>
        <taxon>Copepoda</taxon>
        <taxon>Harpacticoida</taxon>
        <taxon>Harpacticidae</taxon>
        <taxon>Tigriopus</taxon>
    </lineage>
</organism>
<comment type="caution">
    <text evidence="1">The sequence shown here is derived from an EMBL/GenBank/DDBJ whole genome shotgun (WGS) entry which is preliminary data.</text>
</comment>